<organism evidence="5 6">
    <name type="scientific">Devosia crocina</name>
    <dbReference type="NCBI Taxonomy" id="429728"/>
    <lineage>
        <taxon>Bacteria</taxon>
        <taxon>Pseudomonadati</taxon>
        <taxon>Pseudomonadota</taxon>
        <taxon>Alphaproteobacteria</taxon>
        <taxon>Hyphomicrobiales</taxon>
        <taxon>Devosiaceae</taxon>
        <taxon>Devosia</taxon>
    </lineage>
</organism>
<comment type="similarity">
    <text evidence="1">Belongs to the Gfa family.</text>
</comment>
<dbReference type="OrthoDB" id="7268727at2"/>
<dbReference type="Pfam" id="PF04828">
    <property type="entry name" value="GFA"/>
    <property type="match status" value="1"/>
</dbReference>
<reference evidence="5 6" key="1">
    <citation type="submission" date="2016-10" db="EMBL/GenBank/DDBJ databases">
        <authorList>
            <person name="de Groot N.N."/>
        </authorList>
    </citation>
    <scope>NUCLEOTIDE SEQUENCE [LARGE SCALE GENOMIC DNA]</scope>
    <source>
        <strain evidence="5 6">IPL20</strain>
    </source>
</reference>
<proteinExistence type="inferred from homology"/>
<accession>A0A1I7NDR0</accession>
<keyword evidence="2" id="KW-0479">Metal-binding</keyword>
<dbReference type="SUPFAM" id="SSF51316">
    <property type="entry name" value="Mss4-like"/>
    <property type="match status" value="1"/>
</dbReference>
<keyword evidence="3" id="KW-0862">Zinc</keyword>
<name>A0A1I7NDR0_9HYPH</name>
<sequence length="175" mass="19333">MLDTARLACSCGKFHLEVLGAPFITTECHCNSCRQAATRMRTTPTMVSTNGGTPFVLYRKDRVRFPDGLSLLRGYRLSETAPTRRVVTSCCNSPVLLEFAGAHWLSLYASFWPADTRPAVEIRTMTSDLPPGTELDDSLPAGRRTTLGFYVRLLGAWIAMGFKSPKIQIAEEVAE</sequence>
<dbReference type="GO" id="GO:0046872">
    <property type="term" value="F:metal ion binding"/>
    <property type="evidence" value="ECO:0007669"/>
    <property type="project" value="UniProtKB-KW"/>
</dbReference>
<evidence type="ECO:0000313" key="6">
    <source>
        <dbReference type="Proteomes" id="UP000199074"/>
    </source>
</evidence>
<gene>
    <name evidence="5" type="ORF">SAMN05216456_1782</name>
</gene>
<evidence type="ECO:0000259" key="4">
    <source>
        <dbReference type="Pfam" id="PF04828"/>
    </source>
</evidence>
<dbReference type="STRING" id="429728.SAMN05216456_1782"/>
<feature type="domain" description="CENP-V/GFA" evidence="4">
    <location>
        <begin position="8"/>
        <end position="49"/>
    </location>
</feature>
<evidence type="ECO:0000313" key="5">
    <source>
        <dbReference type="EMBL" id="SFV32817.1"/>
    </source>
</evidence>
<dbReference type="RefSeq" id="WP_092424027.1">
    <property type="nucleotide sequence ID" value="NZ_FPCK01000001.1"/>
</dbReference>
<dbReference type="Proteomes" id="UP000199074">
    <property type="component" value="Unassembled WGS sequence"/>
</dbReference>
<keyword evidence="6" id="KW-1185">Reference proteome</keyword>
<dbReference type="InterPro" id="IPR006913">
    <property type="entry name" value="CENP-V/GFA"/>
</dbReference>
<dbReference type="EMBL" id="FPCK01000001">
    <property type="protein sequence ID" value="SFV32817.1"/>
    <property type="molecule type" value="Genomic_DNA"/>
</dbReference>
<dbReference type="InterPro" id="IPR011057">
    <property type="entry name" value="Mss4-like_sf"/>
</dbReference>
<dbReference type="GO" id="GO:0016846">
    <property type="term" value="F:carbon-sulfur lyase activity"/>
    <property type="evidence" value="ECO:0007669"/>
    <property type="project" value="InterPro"/>
</dbReference>
<evidence type="ECO:0000256" key="1">
    <source>
        <dbReference type="ARBA" id="ARBA00005495"/>
    </source>
</evidence>
<dbReference type="Gene3D" id="3.90.1590.10">
    <property type="entry name" value="glutathione-dependent formaldehyde- activating enzyme (gfa)"/>
    <property type="match status" value="1"/>
</dbReference>
<evidence type="ECO:0000256" key="2">
    <source>
        <dbReference type="ARBA" id="ARBA00022723"/>
    </source>
</evidence>
<dbReference type="AlphaFoldDB" id="A0A1I7NDR0"/>
<protein>
    <submittedName>
        <fullName evidence="5">Uncharacterized conserved protein</fullName>
    </submittedName>
</protein>
<evidence type="ECO:0000256" key="3">
    <source>
        <dbReference type="ARBA" id="ARBA00022833"/>
    </source>
</evidence>